<protein>
    <submittedName>
        <fullName evidence="1">Uncharacterized protein</fullName>
    </submittedName>
</protein>
<name>A0ACC2PCH5_9HYME</name>
<organism evidence="1 2">
    <name type="scientific">Eretmocerus hayati</name>
    <dbReference type="NCBI Taxonomy" id="131215"/>
    <lineage>
        <taxon>Eukaryota</taxon>
        <taxon>Metazoa</taxon>
        <taxon>Ecdysozoa</taxon>
        <taxon>Arthropoda</taxon>
        <taxon>Hexapoda</taxon>
        <taxon>Insecta</taxon>
        <taxon>Pterygota</taxon>
        <taxon>Neoptera</taxon>
        <taxon>Endopterygota</taxon>
        <taxon>Hymenoptera</taxon>
        <taxon>Apocrita</taxon>
        <taxon>Proctotrupomorpha</taxon>
        <taxon>Chalcidoidea</taxon>
        <taxon>Aphelinidae</taxon>
        <taxon>Aphelininae</taxon>
        <taxon>Eretmocerus</taxon>
    </lineage>
</organism>
<evidence type="ECO:0000313" key="2">
    <source>
        <dbReference type="Proteomes" id="UP001239111"/>
    </source>
</evidence>
<evidence type="ECO:0000313" key="1">
    <source>
        <dbReference type="EMBL" id="KAJ8681324.1"/>
    </source>
</evidence>
<keyword evidence="2" id="KW-1185">Reference proteome</keyword>
<dbReference type="EMBL" id="CM056742">
    <property type="protein sequence ID" value="KAJ8681324.1"/>
    <property type="molecule type" value="Genomic_DNA"/>
</dbReference>
<reference evidence="1" key="1">
    <citation type="submission" date="2023-04" db="EMBL/GenBank/DDBJ databases">
        <title>A chromosome-level genome assembly of the parasitoid wasp Eretmocerus hayati.</title>
        <authorList>
            <person name="Zhong Y."/>
            <person name="Liu S."/>
            <person name="Liu Y."/>
        </authorList>
    </citation>
    <scope>NUCLEOTIDE SEQUENCE</scope>
    <source>
        <strain evidence="1">ZJU_SS_LIU_2023</strain>
    </source>
</reference>
<dbReference type="Proteomes" id="UP001239111">
    <property type="component" value="Chromosome 2"/>
</dbReference>
<gene>
    <name evidence="1" type="ORF">QAD02_017111</name>
</gene>
<sequence length="752" mass="85014">MLVTSYSTTLYVWLLALEEDQDKNESVRFVSKILQASKGNITTILYDDVSSWIVTGDQQGNVIARESASPEVVTMRMSGAHAGPVTRLVAHPTMCGFASYSPSSPLSTSGSNESSNNKREMDVSGGRLQVWSCNFRGPLEALDDLGQLCALVTNKSAASLISLSPTKLIYLAMHQLYCFFAPLTSPAKRMSSTENMTYQRKVVVASEDNSVRVFSPKGSQLNVQILPSKDSIEVIHALFAGHKNQLFTIILKSGEILVSDSGARPMKFRKVFLNDGPLITCFATYEYFDEIHDHDRRPKKPRVFYPTSTLIFVGTDEGNIVLVNVDDGKREGKCLAHEGSVMQLKSSVASQRMVSLGQEKCVKVWRVFADLSQPLALYYAIYFVEPISHIASMGDILCISKSSQKSKQHQVVMENMTDRVRLIHSSDVDHAARITEMITSETLHICVTSSLDKTIRVWDQENSLSKTLEINLCVEIITFSSDAGDIIFGKGRHLYKIPHESYLPPKYRAKIVSDDLEDDEEDEVFDEDLGYKIYEDVVDRQLMLHPVISIPMASLDTTNADVPQVDLLIRKQMCSLYEVRDEDIRKIRDSLLKSLTKGKSGNRALMTAEEWRAHMNDLLKSMTRQAPQIPAYDFYGIQKTQSIEKKIYNDRGMFFMLFGYNPDQFDNPEYLRKVVKDTKLPLHGFLPNSVLYKLKEEEKPVVLVKEPVVREIVRYRYPPEFYPQEEDTTQKRKSIRLSQLLGLDDTGEEGET</sequence>
<comment type="caution">
    <text evidence="1">The sequence shown here is derived from an EMBL/GenBank/DDBJ whole genome shotgun (WGS) entry which is preliminary data.</text>
</comment>
<proteinExistence type="predicted"/>
<accession>A0ACC2PCH5</accession>